<name>A0A4R5L7P9_9BURK</name>
<proteinExistence type="predicted"/>
<dbReference type="AlphaFoldDB" id="A0A4R5L7P9"/>
<dbReference type="OrthoDB" id="9774900at2"/>
<dbReference type="RefSeq" id="WP_133187500.1">
    <property type="nucleotide sequence ID" value="NZ_SMOD01000034.1"/>
</dbReference>
<dbReference type="EMBL" id="SMOD01000034">
    <property type="protein sequence ID" value="TDG03891.1"/>
    <property type="molecule type" value="Genomic_DNA"/>
</dbReference>
<organism evidence="1 2">
    <name type="scientific">Paraburkholderia guartelaensis</name>
    <dbReference type="NCBI Taxonomy" id="2546446"/>
    <lineage>
        <taxon>Bacteria</taxon>
        <taxon>Pseudomonadati</taxon>
        <taxon>Pseudomonadota</taxon>
        <taxon>Betaproteobacteria</taxon>
        <taxon>Burkholderiales</taxon>
        <taxon>Burkholderiaceae</taxon>
        <taxon>Paraburkholderia</taxon>
    </lineage>
</organism>
<comment type="caution">
    <text evidence="1">The sequence shown here is derived from an EMBL/GenBank/DDBJ whole genome shotgun (WGS) entry which is preliminary data.</text>
</comment>
<protein>
    <submittedName>
        <fullName evidence="1">Uncharacterized protein</fullName>
    </submittedName>
</protein>
<gene>
    <name evidence="1" type="ORF">E1N52_32210</name>
</gene>
<sequence>MVTQILNATSVPATSPGTLERKNQTLRVLESLRYAINEWVRVSKRNDTNRQYVTQISTLATQLGFLLDKVDAQIRAVPASQSERSTYSAMRLIERRLLWIQRIWRYFQTKFDQRGDPALAPTLKAADEIVWSCYAQPFRAAGVAVPAVPLPFVALAFSPYAIPRDEPPQELRSDVDGGFLNAMLTQLPLPVTGFPPVAVDEPWWLAYLAHEIGHHVQFDLNAGAMLGAFADTLEAAGGARWRGWGKELFADCYSLLMIGPWALWALAELVWGEPADMLDDSNPRYPCALVRLVFMSDVANRLGFDGTSALRGLNVENLLAAPAMSKNRDLRIAATADLGNVAHVAQAVTSARYTQSGTLQDMAQFEREDFLPGGNVALWSKALRGEGAMVPNGYLKSARLVLGAGVGAWSAIRNTADEAQRAKRRLLLQEKLIESIVASREEIVRLAHTPAADEVDTRNDRLAGLLLADLPEPGM</sequence>
<dbReference type="Proteomes" id="UP000295606">
    <property type="component" value="Unassembled WGS sequence"/>
</dbReference>
<reference evidence="1 2" key="1">
    <citation type="submission" date="2019-03" db="EMBL/GenBank/DDBJ databases">
        <title>Paraburkholderia sp. isolated from native Mimosa gymnas in Guartela State Park, Brazil.</title>
        <authorList>
            <person name="Paulitsch F."/>
            <person name="Hungria M."/>
            <person name="Delamuta J.R.M."/>
            <person name="Ribeiro R.A."/>
            <person name="Dall'Agnol R."/>
            <person name="Silva J.S.B."/>
        </authorList>
    </citation>
    <scope>NUCLEOTIDE SEQUENCE [LARGE SCALE GENOMIC DNA]</scope>
    <source>
        <strain evidence="1 2">CNPSo 3008</strain>
    </source>
</reference>
<accession>A0A4R5L7P9</accession>
<evidence type="ECO:0000313" key="2">
    <source>
        <dbReference type="Proteomes" id="UP000295606"/>
    </source>
</evidence>
<evidence type="ECO:0000313" key="1">
    <source>
        <dbReference type="EMBL" id="TDG03891.1"/>
    </source>
</evidence>